<organism evidence="3 4">
    <name type="scientific">Zophobihabitans entericus</name>
    <dbReference type="NCBI Taxonomy" id="1635327"/>
    <lineage>
        <taxon>Bacteria</taxon>
        <taxon>Pseudomonadati</taxon>
        <taxon>Pseudomonadota</taxon>
        <taxon>Gammaproteobacteria</taxon>
        <taxon>Orbales</taxon>
        <taxon>Orbaceae</taxon>
        <taxon>Zophobihabitans</taxon>
    </lineage>
</organism>
<dbReference type="InterPro" id="IPR002347">
    <property type="entry name" value="SDR_fam"/>
</dbReference>
<dbReference type="InParanoid" id="A0A6G9IA10"/>
<dbReference type="GO" id="GO:0016491">
    <property type="term" value="F:oxidoreductase activity"/>
    <property type="evidence" value="ECO:0007669"/>
    <property type="project" value="UniProtKB-KW"/>
</dbReference>
<sequence>MHNYFKDKVIWITGASSGYGEALAHAFAKQGAKLILSARNTEKLTQLATQLATQLNNCRVLTLDLSQPDTFYDKTQQAITLFGHIDLVIHNGAIAQGTTIFETPPHVARQIMEVDYFSYTELTQHLLPHFIERNTGHIVVISGIMANLGMPKRTTYAAAKAALEAYFHCLRIELFLAKYNIDITILVPGAMQTYFASKALNSDGSSMSGNVLNEQGCPVDVVAEQSLQAIANKEYESYVGNKDEFFMLFTLSQANPSLGTELLLKKLTMKG</sequence>
<dbReference type="RefSeq" id="WP_166915454.1">
    <property type="nucleotide sequence ID" value="NZ_CP050253.1"/>
</dbReference>
<evidence type="ECO:0000313" key="3">
    <source>
        <dbReference type="EMBL" id="QIQ21053.1"/>
    </source>
</evidence>
<comment type="similarity">
    <text evidence="1">Belongs to the short-chain dehydrogenases/reductases (SDR) family.</text>
</comment>
<dbReference type="KEGG" id="orb:IPMB12_04770"/>
<dbReference type="PRINTS" id="PR00081">
    <property type="entry name" value="GDHRDH"/>
</dbReference>
<proteinExistence type="inferred from homology"/>
<dbReference type="SUPFAM" id="SSF51735">
    <property type="entry name" value="NAD(P)-binding Rossmann-fold domains"/>
    <property type="match status" value="1"/>
</dbReference>
<evidence type="ECO:0000256" key="2">
    <source>
        <dbReference type="ARBA" id="ARBA00023002"/>
    </source>
</evidence>
<reference evidence="3 4" key="1">
    <citation type="submission" date="2020-03" db="EMBL/GenBank/DDBJ databases">
        <title>Complete genome sequence of Orbus sp. IPMB12 (BCRC 80908).</title>
        <authorList>
            <person name="Lo W.-S."/>
            <person name="Chang T.-H."/>
            <person name="Kuo C.-H."/>
        </authorList>
    </citation>
    <scope>NUCLEOTIDE SEQUENCE [LARGE SCALE GENOMIC DNA]</scope>
    <source>
        <strain evidence="3 4">IPMB12</strain>
    </source>
</reference>
<gene>
    <name evidence="3" type="ORF">IPMB12_04770</name>
</gene>
<dbReference type="Proteomes" id="UP000501168">
    <property type="component" value="Chromosome"/>
</dbReference>
<dbReference type="PANTHER" id="PTHR44196">
    <property type="entry name" value="DEHYDROGENASE/REDUCTASE SDR FAMILY MEMBER 7B"/>
    <property type="match status" value="1"/>
</dbReference>
<keyword evidence="2" id="KW-0560">Oxidoreductase</keyword>
<dbReference type="InterPro" id="IPR036291">
    <property type="entry name" value="NAD(P)-bd_dom_sf"/>
</dbReference>
<dbReference type="EMBL" id="CP050253">
    <property type="protein sequence ID" value="QIQ21053.1"/>
    <property type="molecule type" value="Genomic_DNA"/>
</dbReference>
<name>A0A6G9IA10_9GAMM</name>
<keyword evidence="4" id="KW-1185">Reference proteome</keyword>
<protein>
    <submittedName>
        <fullName evidence="3">SDR family NAD(P)-dependent oxidoreductase</fullName>
    </submittedName>
</protein>
<evidence type="ECO:0000313" key="4">
    <source>
        <dbReference type="Proteomes" id="UP000501168"/>
    </source>
</evidence>
<dbReference type="AlphaFoldDB" id="A0A6G9IA10"/>
<accession>A0A6G9IA10</accession>
<dbReference type="Pfam" id="PF00106">
    <property type="entry name" value="adh_short"/>
    <property type="match status" value="1"/>
</dbReference>
<evidence type="ECO:0000256" key="1">
    <source>
        <dbReference type="ARBA" id="ARBA00006484"/>
    </source>
</evidence>
<dbReference type="Gene3D" id="3.40.50.720">
    <property type="entry name" value="NAD(P)-binding Rossmann-like Domain"/>
    <property type="match status" value="1"/>
</dbReference>
<dbReference type="GO" id="GO:0016020">
    <property type="term" value="C:membrane"/>
    <property type="evidence" value="ECO:0007669"/>
    <property type="project" value="TreeGrafter"/>
</dbReference>
<dbReference type="PANTHER" id="PTHR44196:SF1">
    <property type="entry name" value="DEHYDROGENASE_REDUCTASE SDR FAMILY MEMBER 7B"/>
    <property type="match status" value="1"/>
</dbReference>